<feature type="domain" description="Formyl transferase C-terminal" evidence="7">
    <location>
        <begin position="202"/>
        <end position="301"/>
    </location>
</feature>
<dbReference type="SUPFAM" id="SSF50486">
    <property type="entry name" value="FMT C-terminal domain-like"/>
    <property type="match status" value="1"/>
</dbReference>
<comment type="catalytic activity">
    <reaction evidence="5">
        <text>L-methionyl-tRNA(fMet) + (6R)-10-formyltetrahydrofolate = N-formyl-L-methionyl-tRNA(fMet) + (6S)-5,6,7,8-tetrahydrofolate + H(+)</text>
        <dbReference type="Rhea" id="RHEA:24380"/>
        <dbReference type="Rhea" id="RHEA-COMP:9952"/>
        <dbReference type="Rhea" id="RHEA-COMP:9953"/>
        <dbReference type="ChEBI" id="CHEBI:15378"/>
        <dbReference type="ChEBI" id="CHEBI:57453"/>
        <dbReference type="ChEBI" id="CHEBI:78530"/>
        <dbReference type="ChEBI" id="CHEBI:78844"/>
        <dbReference type="ChEBI" id="CHEBI:195366"/>
        <dbReference type="EC" id="2.1.2.9"/>
    </reaction>
</comment>
<proteinExistence type="inferred from homology"/>
<gene>
    <name evidence="5" type="primary">fmt</name>
    <name evidence="8" type="ORF">FHX39_002229</name>
</gene>
<keyword evidence="4 5" id="KW-0648">Protein biosynthesis</keyword>
<evidence type="ECO:0000256" key="5">
    <source>
        <dbReference type="HAMAP-Rule" id="MF_00182"/>
    </source>
</evidence>
<evidence type="ECO:0000313" key="8">
    <source>
        <dbReference type="EMBL" id="MBB3327285.1"/>
    </source>
</evidence>
<dbReference type="Proteomes" id="UP000565572">
    <property type="component" value="Unassembled WGS sequence"/>
</dbReference>
<comment type="caution">
    <text evidence="8">The sequence shown here is derived from an EMBL/GenBank/DDBJ whole genome shotgun (WGS) entry which is preliminary data.</text>
</comment>
<evidence type="ECO:0000256" key="4">
    <source>
        <dbReference type="ARBA" id="ARBA00022917"/>
    </source>
</evidence>
<sequence>MRIVFCGTPEVAVPALDALVASDHEVVAVVTRPDAPSGRGKRLTASPVALRAEELELEVLKPQRPRDEDFVARLTEIAPDCCPVVAYGALLPQRVLDIPRHGFVNLHFSVLPRWRGAAPVQHAVLAGDTETGATTFRLVLEMDAGPTYGVITEPIGPADTSGDLLTRLSYAGSALLVETLDAVEAGVEPVVQPAEGVTLAPKISVEHARIDWTRSADEIDRLVRGCQPNPGAWTTFRGERFKISSAAPDPAPEGVAVPAPGVLLVGRRDVHVGTAAGLLRLGQVQAQGKRPMDAADWARGLGGAVDLRLGD</sequence>
<evidence type="ECO:0000256" key="2">
    <source>
        <dbReference type="ARBA" id="ARBA00012261"/>
    </source>
</evidence>
<dbReference type="InterPro" id="IPR041711">
    <property type="entry name" value="Met-tRNA-FMT_N"/>
</dbReference>
<dbReference type="HAMAP" id="MF_00182">
    <property type="entry name" value="Formyl_trans"/>
    <property type="match status" value="1"/>
</dbReference>
<dbReference type="Pfam" id="PF02911">
    <property type="entry name" value="Formyl_trans_C"/>
    <property type="match status" value="1"/>
</dbReference>
<comment type="function">
    <text evidence="5">Attaches a formyl group to the free amino group of methionyl-tRNA(fMet). The formyl group appears to play a dual role in the initiator identity of N-formylmethionyl-tRNA by promoting its recognition by IF2 and preventing the misappropriation of this tRNA by the elongation apparatus.</text>
</comment>
<dbReference type="EC" id="2.1.2.9" evidence="2 5"/>
<evidence type="ECO:0000313" key="9">
    <source>
        <dbReference type="Proteomes" id="UP000565572"/>
    </source>
</evidence>
<dbReference type="GO" id="GO:0005829">
    <property type="term" value="C:cytosol"/>
    <property type="evidence" value="ECO:0007669"/>
    <property type="project" value="TreeGrafter"/>
</dbReference>
<evidence type="ECO:0000256" key="1">
    <source>
        <dbReference type="ARBA" id="ARBA00010699"/>
    </source>
</evidence>
<dbReference type="Pfam" id="PF00551">
    <property type="entry name" value="Formyl_trans_N"/>
    <property type="match status" value="1"/>
</dbReference>
<keyword evidence="3 5" id="KW-0808">Transferase</keyword>
<dbReference type="InterPro" id="IPR005793">
    <property type="entry name" value="Formyl_trans_C"/>
</dbReference>
<dbReference type="CDD" id="cd08646">
    <property type="entry name" value="FMT_core_Met-tRNA-FMT_N"/>
    <property type="match status" value="1"/>
</dbReference>
<evidence type="ECO:0000259" key="6">
    <source>
        <dbReference type="Pfam" id="PF00551"/>
    </source>
</evidence>
<dbReference type="AlphaFoldDB" id="A0A7W5JVU3"/>
<dbReference type="PANTHER" id="PTHR11138">
    <property type="entry name" value="METHIONYL-TRNA FORMYLTRANSFERASE"/>
    <property type="match status" value="1"/>
</dbReference>
<protein>
    <recommendedName>
        <fullName evidence="2 5">Methionyl-tRNA formyltransferase</fullName>
        <ecNumber evidence="2 5">2.1.2.9</ecNumber>
    </recommendedName>
</protein>
<dbReference type="EMBL" id="JACHZG010000001">
    <property type="protein sequence ID" value="MBB3327285.1"/>
    <property type="molecule type" value="Genomic_DNA"/>
</dbReference>
<dbReference type="InterPro" id="IPR005794">
    <property type="entry name" value="Fmt"/>
</dbReference>
<dbReference type="FunFam" id="3.40.50.12230:FF:000001">
    <property type="entry name" value="Methionyl-tRNA formyltransferase"/>
    <property type="match status" value="1"/>
</dbReference>
<dbReference type="InterPro" id="IPR044135">
    <property type="entry name" value="Met-tRNA-FMT_C"/>
</dbReference>
<keyword evidence="9" id="KW-1185">Reference proteome</keyword>
<dbReference type="Gene3D" id="3.40.50.12230">
    <property type="match status" value="1"/>
</dbReference>
<feature type="binding site" evidence="5">
    <location>
        <begin position="109"/>
        <end position="112"/>
    </location>
    <ligand>
        <name>(6S)-5,6,7,8-tetrahydrofolate</name>
        <dbReference type="ChEBI" id="CHEBI:57453"/>
    </ligand>
</feature>
<dbReference type="CDD" id="cd08704">
    <property type="entry name" value="Met_tRNA_FMT_C"/>
    <property type="match status" value="1"/>
</dbReference>
<dbReference type="GO" id="GO:0004479">
    <property type="term" value="F:methionyl-tRNA formyltransferase activity"/>
    <property type="evidence" value="ECO:0007669"/>
    <property type="project" value="UniProtKB-UniRule"/>
</dbReference>
<accession>A0A7W5JVU3</accession>
<evidence type="ECO:0000259" key="7">
    <source>
        <dbReference type="Pfam" id="PF02911"/>
    </source>
</evidence>
<dbReference type="RefSeq" id="WP_183338418.1">
    <property type="nucleotide sequence ID" value="NZ_JACHZG010000001.1"/>
</dbReference>
<organism evidence="8 9">
    <name type="scientific">Microlunatus antarcticus</name>
    <dbReference type="NCBI Taxonomy" id="53388"/>
    <lineage>
        <taxon>Bacteria</taxon>
        <taxon>Bacillati</taxon>
        <taxon>Actinomycetota</taxon>
        <taxon>Actinomycetes</taxon>
        <taxon>Propionibacteriales</taxon>
        <taxon>Propionibacteriaceae</taxon>
        <taxon>Microlunatus</taxon>
    </lineage>
</organism>
<dbReference type="InterPro" id="IPR011034">
    <property type="entry name" value="Formyl_transferase-like_C_sf"/>
</dbReference>
<dbReference type="SUPFAM" id="SSF53328">
    <property type="entry name" value="Formyltransferase"/>
    <property type="match status" value="1"/>
</dbReference>
<comment type="similarity">
    <text evidence="1 5">Belongs to the Fmt family.</text>
</comment>
<dbReference type="PANTHER" id="PTHR11138:SF5">
    <property type="entry name" value="METHIONYL-TRNA FORMYLTRANSFERASE, MITOCHONDRIAL"/>
    <property type="match status" value="1"/>
</dbReference>
<reference evidence="8 9" key="1">
    <citation type="submission" date="2020-08" db="EMBL/GenBank/DDBJ databases">
        <title>Sequencing the genomes of 1000 actinobacteria strains.</title>
        <authorList>
            <person name="Klenk H.-P."/>
        </authorList>
    </citation>
    <scope>NUCLEOTIDE SEQUENCE [LARGE SCALE GENOMIC DNA]</scope>
    <source>
        <strain evidence="8 9">DSM 11053</strain>
    </source>
</reference>
<evidence type="ECO:0000256" key="3">
    <source>
        <dbReference type="ARBA" id="ARBA00022679"/>
    </source>
</evidence>
<dbReference type="InterPro" id="IPR002376">
    <property type="entry name" value="Formyl_transf_N"/>
</dbReference>
<dbReference type="NCBIfam" id="TIGR00460">
    <property type="entry name" value="fmt"/>
    <property type="match status" value="1"/>
</dbReference>
<feature type="domain" description="Formyl transferase N-terminal" evidence="6">
    <location>
        <begin position="1"/>
        <end position="180"/>
    </location>
</feature>
<dbReference type="InterPro" id="IPR036477">
    <property type="entry name" value="Formyl_transf_N_sf"/>
</dbReference>
<name>A0A7W5JVU3_9ACTN</name>